<dbReference type="InterPro" id="IPR050821">
    <property type="entry name" value="Cytosolic_carboxypeptidase"/>
</dbReference>
<keyword evidence="6" id="KW-1185">Reference proteome</keyword>
<evidence type="ECO:0000259" key="4">
    <source>
        <dbReference type="PROSITE" id="PS52035"/>
    </source>
</evidence>
<dbReference type="Proteomes" id="UP000321570">
    <property type="component" value="Unassembled WGS sequence"/>
</dbReference>
<dbReference type="GO" id="GO:0006508">
    <property type="term" value="P:proteolysis"/>
    <property type="evidence" value="ECO:0007669"/>
    <property type="project" value="InterPro"/>
</dbReference>
<comment type="cofactor">
    <cofactor evidence="1">
        <name>Zn(2+)</name>
        <dbReference type="ChEBI" id="CHEBI:29105"/>
    </cofactor>
</comment>
<comment type="caution">
    <text evidence="3">Lacks conserved residue(s) required for the propagation of feature annotation.</text>
</comment>
<dbReference type="Gene3D" id="3.40.630.10">
    <property type="entry name" value="Zn peptidases"/>
    <property type="match status" value="1"/>
</dbReference>
<protein>
    <recommendedName>
        <fullName evidence="4">Peptidase M14 domain-containing protein</fullName>
    </recommendedName>
</protein>
<dbReference type="PROSITE" id="PS52035">
    <property type="entry name" value="PEPTIDASE_M14"/>
    <property type="match status" value="1"/>
</dbReference>
<proteinExistence type="inferred from homology"/>
<evidence type="ECO:0000256" key="3">
    <source>
        <dbReference type="PROSITE-ProRule" id="PRU01379"/>
    </source>
</evidence>
<feature type="non-terminal residue" evidence="5">
    <location>
        <position position="63"/>
    </location>
</feature>
<dbReference type="PANTHER" id="PTHR12756:SF45">
    <property type="entry name" value="CYTOSOLIC CARBOXYPEPTIDASE NNA1"/>
    <property type="match status" value="1"/>
</dbReference>
<reference evidence="5 6" key="1">
    <citation type="submission" date="2019-07" db="EMBL/GenBank/DDBJ databases">
        <authorList>
            <person name="Jastrzebski P J."/>
            <person name="Paukszto L."/>
            <person name="Jastrzebski P J."/>
        </authorList>
    </citation>
    <scope>NUCLEOTIDE SEQUENCE [LARGE SCALE GENOMIC DNA]</scope>
    <source>
        <strain evidence="5 6">WMS-il1</strain>
    </source>
</reference>
<dbReference type="InterPro" id="IPR000834">
    <property type="entry name" value="Peptidase_M14"/>
</dbReference>
<name>A0A564XXQ0_HYMDI</name>
<dbReference type="PANTHER" id="PTHR12756">
    <property type="entry name" value="CYTOSOLIC CARBOXYPEPTIDASE"/>
    <property type="match status" value="1"/>
</dbReference>
<dbReference type="SUPFAM" id="SSF53187">
    <property type="entry name" value="Zn-dependent exopeptidases"/>
    <property type="match status" value="1"/>
</dbReference>
<feature type="domain" description="Peptidase M14" evidence="4">
    <location>
        <begin position="1"/>
        <end position="63"/>
    </location>
</feature>
<dbReference type="EMBL" id="CABIJS010000022">
    <property type="protein sequence ID" value="VUZ39805.1"/>
    <property type="molecule type" value="Genomic_DNA"/>
</dbReference>
<evidence type="ECO:0000256" key="2">
    <source>
        <dbReference type="ARBA" id="ARBA00005988"/>
    </source>
</evidence>
<dbReference type="AlphaFoldDB" id="A0A564XXQ0"/>
<evidence type="ECO:0000313" key="5">
    <source>
        <dbReference type="EMBL" id="VUZ39805.1"/>
    </source>
</evidence>
<dbReference type="GO" id="GO:0004181">
    <property type="term" value="F:metallocarboxypeptidase activity"/>
    <property type="evidence" value="ECO:0007669"/>
    <property type="project" value="InterPro"/>
</dbReference>
<evidence type="ECO:0000256" key="1">
    <source>
        <dbReference type="ARBA" id="ARBA00001947"/>
    </source>
</evidence>
<comment type="similarity">
    <text evidence="2 3">Belongs to the peptidase M14 family.</text>
</comment>
<sequence>MLNADGVIVGNYRCSLVGRDVNRTYNIFGPDRIPEVHYTRKLVQYCQETCKDVVFCDFHGHSQ</sequence>
<gene>
    <name evidence="5" type="ORF">WMSIL1_LOCUS1110</name>
</gene>
<accession>A0A564XXQ0</accession>
<organism evidence="5 6">
    <name type="scientific">Hymenolepis diminuta</name>
    <name type="common">Rat tapeworm</name>
    <dbReference type="NCBI Taxonomy" id="6216"/>
    <lineage>
        <taxon>Eukaryota</taxon>
        <taxon>Metazoa</taxon>
        <taxon>Spiralia</taxon>
        <taxon>Lophotrochozoa</taxon>
        <taxon>Platyhelminthes</taxon>
        <taxon>Cestoda</taxon>
        <taxon>Eucestoda</taxon>
        <taxon>Cyclophyllidea</taxon>
        <taxon>Hymenolepididae</taxon>
        <taxon>Hymenolepis</taxon>
    </lineage>
</organism>
<dbReference type="GO" id="GO:0008270">
    <property type="term" value="F:zinc ion binding"/>
    <property type="evidence" value="ECO:0007669"/>
    <property type="project" value="InterPro"/>
</dbReference>
<evidence type="ECO:0000313" key="6">
    <source>
        <dbReference type="Proteomes" id="UP000321570"/>
    </source>
</evidence>